<feature type="transmembrane region" description="Helical" evidence="6">
    <location>
        <begin position="121"/>
        <end position="138"/>
    </location>
</feature>
<feature type="transmembrane region" description="Helical" evidence="6">
    <location>
        <begin position="299"/>
        <end position="322"/>
    </location>
</feature>
<proteinExistence type="predicted"/>
<feature type="transmembrane region" description="Helical" evidence="6">
    <location>
        <begin position="243"/>
        <end position="260"/>
    </location>
</feature>
<reference evidence="7 8" key="1">
    <citation type="journal article" date="2013" name="J. Mol. Microbiol. Biotechnol.">
        <title>Analysis of the Complete Genomes of Acholeplasma brassicae , A. palmae and A. laidlawii and Their Comparison to the Obligate Parasites from ' Candidatus Phytoplasma'.</title>
        <authorList>
            <person name="Kube M."/>
            <person name="Siewert C."/>
            <person name="Migdoll A.M."/>
            <person name="Duduk B."/>
            <person name="Holz S."/>
            <person name="Rabus R."/>
            <person name="Seemuller E."/>
            <person name="Mitrovic J."/>
            <person name="Muller I."/>
            <person name="Buttner C."/>
            <person name="Reinhardt R."/>
        </authorList>
    </citation>
    <scope>NUCLEOTIDE SEQUENCE [LARGE SCALE GENOMIC DNA]</scope>
    <source>
        <strain evidence="8">0502</strain>
    </source>
</reference>
<evidence type="ECO:0000256" key="4">
    <source>
        <dbReference type="ARBA" id="ARBA00022989"/>
    </source>
</evidence>
<protein>
    <submittedName>
        <fullName evidence="7">Branched-chain amino acid ABC transporter, permease</fullName>
    </submittedName>
</protein>
<gene>
    <name evidence="7" type="ORF">BN85309300</name>
</gene>
<evidence type="ECO:0000256" key="6">
    <source>
        <dbReference type="SAM" id="Phobius"/>
    </source>
</evidence>
<dbReference type="Proteomes" id="UP000032737">
    <property type="component" value="Chromosome"/>
</dbReference>
<evidence type="ECO:0000313" key="7">
    <source>
        <dbReference type="EMBL" id="CCV65951.1"/>
    </source>
</evidence>
<dbReference type="AlphaFoldDB" id="U4KNV0"/>
<dbReference type="InterPro" id="IPR043428">
    <property type="entry name" value="LivM-like"/>
</dbReference>
<evidence type="ECO:0000313" key="8">
    <source>
        <dbReference type="Proteomes" id="UP000032737"/>
    </source>
</evidence>
<dbReference type="CDD" id="cd06581">
    <property type="entry name" value="TM_PBP1_LivM_like"/>
    <property type="match status" value="1"/>
</dbReference>
<dbReference type="GO" id="GO:0005886">
    <property type="term" value="C:plasma membrane"/>
    <property type="evidence" value="ECO:0007669"/>
    <property type="project" value="UniProtKB-SubCell"/>
</dbReference>
<accession>U4KNV0</accession>
<evidence type="ECO:0000256" key="3">
    <source>
        <dbReference type="ARBA" id="ARBA00022692"/>
    </source>
</evidence>
<evidence type="ECO:0000256" key="2">
    <source>
        <dbReference type="ARBA" id="ARBA00022475"/>
    </source>
</evidence>
<dbReference type="InterPro" id="IPR001851">
    <property type="entry name" value="ABC_transp_permease"/>
</dbReference>
<feature type="transmembrane region" description="Helical" evidence="6">
    <location>
        <begin position="217"/>
        <end position="237"/>
    </location>
</feature>
<dbReference type="STRING" id="61635.BN85309300"/>
<feature type="transmembrane region" description="Helical" evidence="6">
    <location>
        <begin position="20"/>
        <end position="41"/>
    </location>
</feature>
<name>U4KNV0_9MOLU</name>
<evidence type="ECO:0000256" key="1">
    <source>
        <dbReference type="ARBA" id="ARBA00004651"/>
    </source>
</evidence>
<dbReference type="KEGG" id="abra:BN85309300"/>
<evidence type="ECO:0000256" key="5">
    <source>
        <dbReference type="ARBA" id="ARBA00023136"/>
    </source>
</evidence>
<feature type="transmembrane region" description="Helical" evidence="6">
    <location>
        <begin position="93"/>
        <end position="114"/>
    </location>
</feature>
<keyword evidence="3 6" id="KW-0812">Transmembrane</keyword>
<dbReference type="PANTHER" id="PTHR30482:SF10">
    <property type="entry name" value="HIGH-AFFINITY BRANCHED-CHAIN AMINO ACID TRANSPORT PROTEIN BRAE"/>
    <property type="match status" value="1"/>
</dbReference>
<keyword evidence="8" id="KW-1185">Reference proteome</keyword>
<keyword evidence="2" id="KW-1003">Cell membrane</keyword>
<dbReference type="Pfam" id="PF02653">
    <property type="entry name" value="BPD_transp_2"/>
    <property type="match status" value="1"/>
</dbReference>
<feature type="transmembrane region" description="Helical" evidence="6">
    <location>
        <begin position="267"/>
        <end position="287"/>
    </location>
</feature>
<comment type="subcellular location">
    <subcellularLocation>
        <location evidence="1">Cell membrane</location>
        <topology evidence="1">Multi-pass membrane protein</topology>
    </subcellularLocation>
</comment>
<dbReference type="RefSeq" id="WP_030004813.1">
    <property type="nucleotide sequence ID" value="NC_022549.1"/>
</dbReference>
<dbReference type="OrthoDB" id="9789927at2"/>
<keyword evidence="4 6" id="KW-1133">Transmembrane helix</keyword>
<dbReference type="PANTHER" id="PTHR30482">
    <property type="entry name" value="HIGH-AFFINITY BRANCHED-CHAIN AMINO ACID TRANSPORT SYSTEM PERMEASE"/>
    <property type="match status" value="1"/>
</dbReference>
<organism evidence="7 8">
    <name type="scientific">Acholeplasma brassicae</name>
    <dbReference type="NCBI Taxonomy" id="61635"/>
    <lineage>
        <taxon>Bacteria</taxon>
        <taxon>Bacillati</taxon>
        <taxon>Mycoplasmatota</taxon>
        <taxon>Mollicutes</taxon>
        <taxon>Acholeplasmatales</taxon>
        <taxon>Acholeplasmataceae</taxon>
        <taxon>Acholeplasma</taxon>
    </lineage>
</organism>
<dbReference type="EMBL" id="FO681348">
    <property type="protein sequence ID" value="CCV65951.1"/>
    <property type="molecule type" value="Genomic_DNA"/>
</dbReference>
<feature type="transmembrane region" description="Helical" evidence="6">
    <location>
        <begin position="48"/>
        <end position="81"/>
    </location>
</feature>
<feature type="transmembrane region" description="Helical" evidence="6">
    <location>
        <begin position="168"/>
        <end position="187"/>
    </location>
</feature>
<sequence>MKNIMTILKQKLKNPLYQFIGFGFLLLLIPIFSSFISVTILDAFAKTLIFFIVALGFALLIGYGGLASLGTSSFIAIGTFVTYAALDEFNLPFILTLVLGIVIALLVGSIFGIVSLRIEGMYLAIVTLGLSEIMIELFKNFDDYTGGVSGTTSSAIKLFGTSLNSNQTLILVIVSVVIAMLLTYNLINSPMGRALLSIKNNDSAAQAMGISVIKYRLLAFVVSTVYAVIGGILYMGYVRFSMGSTWGLAISLNILAAVVVGGAKSIWGVLLGTFMIFGLDLMVFKGIDFLKESKWANLSFVFSGLLIILVTMYYPNGLVGLINQIKFKLKKIKLERQAGKKS</sequence>
<keyword evidence="5 6" id="KW-0472">Membrane</keyword>
<dbReference type="GO" id="GO:0015658">
    <property type="term" value="F:branched-chain amino acid transmembrane transporter activity"/>
    <property type="evidence" value="ECO:0007669"/>
    <property type="project" value="InterPro"/>
</dbReference>
<dbReference type="HOGENOM" id="CLU_031365_2_2_14"/>